<dbReference type="InterPro" id="IPR050222">
    <property type="entry name" value="MATE_MdtK"/>
</dbReference>
<dbReference type="SUPFAM" id="SSF55874">
    <property type="entry name" value="ATPase domain of HSP90 chaperone/DNA topoisomerase II/histidine kinase"/>
    <property type="match status" value="1"/>
</dbReference>
<keyword evidence="2" id="KW-0812">Transmembrane</keyword>
<dbReference type="CDD" id="cd16936">
    <property type="entry name" value="HATPase_RsbW-like"/>
    <property type="match status" value="1"/>
</dbReference>
<feature type="transmembrane region" description="Helical" evidence="2">
    <location>
        <begin position="356"/>
        <end position="375"/>
    </location>
</feature>
<keyword evidence="2" id="KW-1133">Transmembrane helix</keyword>
<sequence>MGIVTDGLVIGNFVGNEGMVAYGIVSPIFILILAFATVFGNGGTILSSNYIGREEREKVNSSFTMTCLIGIITSIIITIFSPFYVDYLSVLLGAKGALTHMASDFMFGLILGTTSLIFSQILFLYTRLDNNPNLGLISITITTIFNITLDILFVTVFNLGMFGIGIATSISYGLGVLVLCTHFLSKKNTLHLSKLNNFKEAIDIIKIGLPTALNRVFTMARTILTNNLALWVGGVIVMGALSIQSNINQLLSAVAMGVGMTTMLLGGIFYGEEDRRSLADLLKISIKWGLYIILPISLFVIVFAPFLVGLFGENPEVLLTATISIRLFALSLPPSLIGVIFLNFYSSINNTYMANYIGFAHSFLLISLFAIILTPIMGSNGLWLCFFLGETFTLIGLIILIRIKTGIWPRKINDFLLLDDSFEKNIKASFAISIGNNMDQVMELSNKVYSFIDKYPQHDDKLKKIALCVEEMAGNIVEHGFVSSKQHYIDIRIVLTESGVIFRIRDDGKPFNPIEYGNESNISKNKLGISIVREIAKDINYRNTIGLNNLTILL</sequence>
<dbReference type="PATRIC" id="fig|49547.3.peg.1945"/>
<reference evidence="4 5" key="1">
    <citation type="submission" date="2016-04" db="EMBL/GenBank/DDBJ databases">
        <title>Genome sequence of Methanobrevibacter curvatus DSM 11111.</title>
        <authorList>
            <person name="Poehlein A."/>
            <person name="Seedorf H."/>
            <person name="Daniel R."/>
        </authorList>
    </citation>
    <scope>NUCLEOTIDE SEQUENCE [LARGE SCALE GENOMIC DNA]</scope>
    <source>
        <strain evidence="4 5">DSM 11111</strain>
    </source>
</reference>
<dbReference type="Gene3D" id="3.30.565.10">
    <property type="entry name" value="Histidine kinase-like ATPase, C-terminal domain"/>
    <property type="match status" value="1"/>
</dbReference>
<dbReference type="GO" id="GO:0005886">
    <property type="term" value="C:plasma membrane"/>
    <property type="evidence" value="ECO:0007669"/>
    <property type="project" value="TreeGrafter"/>
</dbReference>
<name>A0A165Z6F9_9EURY</name>
<dbReference type="Pfam" id="PF01554">
    <property type="entry name" value="MatE"/>
    <property type="match status" value="2"/>
</dbReference>
<keyword evidence="5" id="KW-1185">Reference proteome</keyword>
<dbReference type="EMBL" id="LWMV01000218">
    <property type="protein sequence ID" value="KZX10304.1"/>
    <property type="molecule type" value="Genomic_DNA"/>
</dbReference>
<feature type="transmembrane region" description="Helical" evidence="2">
    <location>
        <begin position="323"/>
        <end position="344"/>
    </location>
</feature>
<dbReference type="GO" id="GO:0015297">
    <property type="term" value="F:antiporter activity"/>
    <property type="evidence" value="ECO:0007669"/>
    <property type="project" value="InterPro"/>
</dbReference>
<feature type="transmembrane region" description="Helical" evidence="2">
    <location>
        <begin position="223"/>
        <end position="243"/>
    </location>
</feature>
<dbReference type="OrthoDB" id="214119at2157"/>
<keyword evidence="1" id="KW-0813">Transport</keyword>
<keyword evidence="2" id="KW-0472">Membrane</keyword>
<dbReference type="InterPro" id="IPR036890">
    <property type="entry name" value="HATPase_C_sf"/>
</dbReference>
<dbReference type="PANTHER" id="PTHR43298">
    <property type="entry name" value="MULTIDRUG RESISTANCE PROTEIN NORM-RELATED"/>
    <property type="match status" value="1"/>
</dbReference>
<dbReference type="AlphaFoldDB" id="A0A165Z6F9"/>
<accession>A0A165Z6F9</accession>
<evidence type="ECO:0000259" key="3">
    <source>
        <dbReference type="Pfam" id="PF13581"/>
    </source>
</evidence>
<dbReference type="Pfam" id="PF13581">
    <property type="entry name" value="HATPase_c_2"/>
    <property type="match status" value="1"/>
</dbReference>
<feature type="transmembrane region" description="Helical" evidence="2">
    <location>
        <begin position="381"/>
        <end position="401"/>
    </location>
</feature>
<feature type="transmembrane region" description="Helical" evidence="2">
    <location>
        <begin position="162"/>
        <end position="184"/>
    </location>
</feature>
<dbReference type="PANTHER" id="PTHR43298:SF2">
    <property type="entry name" value="FMN_FAD EXPORTER YEEO-RELATED"/>
    <property type="match status" value="1"/>
</dbReference>
<feature type="transmembrane region" description="Helical" evidence="2">
    <location>
        <begin position="105"/>
        <end position="125"/>
    </location>
</feature>
<dbReference type="InterPro" id="IPR003594">
    <property type="entry name" value="HATPase_dom"/>
</dbReference>
<feature type="transmembrane region" description="Helical" evidence="2">
    <location>
        <begin position="249"/>
        <end position="270"/>
    </location>
</feature>
<feature type="domain" description="Histidine kinase/HSP90-like ATPase" evidence="3">
    <location>
        <begin position="440"/>
        <end position="551"/>
    </location>
</feature>
<feature type="transmembrane region" description="Helical" evidence="2">
    <location>
        <begin position="290"/>
        <end position="311"/>
    </location>
</feature>
<feature type="transmembrane region" description="Helical" evidence="2">
    <location>
        <begin position="20"/>
        <end position="42"/>
    </location>
</feature>
<protein>
    <submittedName>
        <fullName evidence="4">Multidrug export protein MepA</fullName>
    </submittedName>
</protein>
<dbReference type="STRING" id="49547.MBCUR_18420"/>
<dbReference type="Proteomes" id="UP000077245">
    <property type="component" value="Unassembled WGS sequence"/>
</dbReference>
<feature type="transmembrane region" description="Helical" evidence="2">
    <location>
        <begin position="134"/>
        <end position="156"/>
    </location>
</feature>
<evidence type="ECO:0000313" key="5">
    <source>
        <dbReference type="Proteomes" id="UP000077245"/>
    </source>
</evidence>
<comment type="caution">
    <text evidence="4">The sequence shown here is derived from an EMBL/GenBank/DDBJ whole genome shotgun (WGS) entry which is preliminary data.</text>
</comment>
<feature type="transmembrane region" description="Helical" evidence="2">
    <location>
        <begin position="63"/>
        <end position="85"/>
    </location>
</feature>
<gene>
    <name evidence="4" type="primary">mepA_3</name>
    <name evidence="4" type="ORF">MBCUR_18420</name>
</gene>
<evidence type="ECO:0000313" key="4">
    <source>
        <dbReference type="EMBL" id="KZX10304.1"/>
    </source>
</evidence>
<dbReference type="GO" id="GO:0042910">
    <property type="term" value="F:xenobiotic transmembrane transporter activity"/>
    <property type="evidence" value="ECO:0007669"/>
    <property type="project" value="InterPro"/>
</dbReference>
<dbReference type="InterPro" id="IPR002528">
    <property type="entry name" value="MATE_fam"/>
</dbReference>
<evidence type="ECO:0000256" key="2">
    <source>
        <dbReference type="SAM" id="Phobius"/>
    </source>
</evidence>
<proteinExistence type="predicted"/>
<organism evidence="4 5">
    <name type="scientific">Methanobrevibacter curvatus</name>
    <dbReference type="NCBI Taxonomy" id="49547"/>
    <lineage>
        <taxon>Archaea</taxon>
        <taxon>Methanobacteriati</taxon>
        <taxon>Methanobacteriota</taxon>
        <taxon>Methanomada group</taxon>
        <taxon>Methanobacteria</taxon>
        <taxon>Methanobacteriales</taxon>
        <taxon>Methanobacteriaceae</taxon>
        <taxon>Methanobrevibacter</taxon>
    </lineage>
</organism>
<evidence type="ECO:0000256" key="1">
    <source>
        <dbReference type="ARBA" id="ARBA00022448"/>
    </source>
</evidence>